<dbReference type="CTD" id="20325348"/>
<name>A0A074Z3Y3_OPIVI</name>
<dbReference type="Proteomes" id="UP000054324">
    <property type="component" value="Unassembled WGS sequence"/>
</dbReference>
<reference evidence="1 2" key="1">
    <citation type="submission" date="2013-11" db="EMBL/GenBank/DDBJ databases">
        <title>Opisthorchis viverrini - life in the bile duct.</title>
        <authorList>
            <person name="Young N.D."/>
            <person name="Nagarajan N."/>
            <person name="Lin S.J."/>
            <person name="Korhonen P.K."/>
            <person name="Jex A.R."/>
            <person name="Hall R.S."/>
            <person name="Safavi-Hemami H."/>
            <person name="Kaewkong W."/>
            <person name="Bertrand D."/>
            <person name="Gao S."/>
            <person name="Seet Q."/>
            <person name="Wongkham S."/>
            <person name="Teh B.T."/>
            <person name="Wongkham C."/>
            <person name="Intapan P.M."/>
            <person name="Maleewong W."/>
            <person name="Yang X."/>
            <person name="Hu M."/>
            <person name="Wang Z."/>
            <person name="Hofmann A."/>
            <person name="Sternberg P.W."/>
            <person name="Tan P."/>
            <person name="Wang J."/>
            <person name="Gasser R.B."/>
        </authorList>
    </citation>
    <scope>NUCLEOTIDE SEQUENCE [LARGE SCALE GENOMIC DNA]</scope>
</reference>
<evidence type="ECO:0000313" key="2">
    <source>
        <dbReference type="Proteomes" id="UP000054324"/>
    </source>
</evidence>
<sequence>MLCLIGEPSFKRDEERKMKRTGIWNEGRPAFQGMASRVIAKQRAAFLSKRFCFKDSCTKDKRLKGSLEYSSKDALDYGLA</sequence>
<organism evidence="1 2">
    <name type="scientific">Opisthorchis viverrini</name>
    <name type="common">Southeast Asian liver fluke</name>
    <dbReference type="NCBI Taxonomy" id="6198"/>
    <lineage>
        <taxon>Eukaryota</taxon>
        <taxon>Metazoa</taxon>
        <taxon>Spiralia</taxon>
        <taxon>Lophotrochozoa</taxon>
        <taxon>Platyhelminthes</taxon>
        <taxon>Trematoda</taxon>
        <taxon>Digenea</taxon>
        <taxon>Opisthorchiida</taxon>
        <taxon>Opisthorchiata</taxon>
        <taxon>Opisthorchiidae</taxon>
        <taxon>Opisthorchis</taxon>
    </lineage>
</organism>
<protein>
    <submittedName>
        <fullName evidence="1">Uncharacterized protein</fullName>
    </submittedName>
</protein>
<evidence type="ECO:0000313" key="1">
    <source>
        <dbReference type="EMBL" id="KER20207.1"/>
    </source>
</evidence>
<proteinExistence type="predicted"/>
<dbReference type="RefSeq" id="XP_009176034.1">
    <property type="nucleotide sequence ID" value="XM_009177770.1"/>
</dbReference>
<dbReference type="GeneID" id="20325348"/>
<keyword evidence="2" id="KW-1185">Reference proteome</keyword>
<accession>A0A074Z3Y3</accession>
<dbReference type="KEGG" id="ovi:T265_11180"/>
<dbReference type="EMBL" id="KL597078">
    <property type="protein sequence ID" value="KER20207.1"/>
    <property type="molecule type" value="Genomic_DNA"/>
</dbReference>
<gene>
    <name evidence="1" type="ORF">T265_11180</name>
</gene>
<dbReference type="AlphaFoldDB" id="A0A074Z3Y3"/>